<feature type="signal peptide" evidence="1">
    <location>
        <begin position="1"/>
        <end position="19"/>
    </location>
</feature>
<evidence type="ECO:0000256" key="1">
    <source>
        <dbReference type="SAM" id="SignalP"/>
    </source>
</evidence>
<sequence>MKFLGIFMAGFILAHSALADVHTFDYRLGATSVSEDQHQIVIHAQPAVTVTILPGGKAWPPLSLDEAGRIYAGGTVIDSATGRVAARADAALALPHGVEVAVLNERYRFRRDGKECRLSPRQLGLDAKKGALDALKDANLVLASASDTLLALATRFGADGAVAGYLVERIDVARCQVVATQRLGNPDLLVELAHADRGGWWITGSVEQTLLRSRDGRHWRKVSLPAGLSSLVSAYAVNEREIWLAAALPDGDGPSPYLLVYSGDGGKRWRNLKVNDPLLARLPAAWLEGQKRRTP</sequence>
<organism evidence="2 3">
    <name type="scientific">Duganella vulcania</name>
    <dbReference type="NCBI Taxonomy" id="2692166"/>
    <lineage>
        <taxon>Bacteria</taxon>
        <taxon>Pseudomonadati</taxon>
        <taxon>Pseudomonadota</taxon>
        <taxon>Betaproteobacteria</taxon>
        <taxon>Burkholderiales</taxon>
        <taxon>Oxalobacteraceae</taxon>
        <taxon>Telluria group</taxon>
        <taxon>Duganella</taxon>
    </lineage>
</organism>
<protein>
    <recommendedName>
        <fullName evidence="4">Glycosyl hydrolase</fullName>
    </recommendedName>
</protein>
<keyword evidence="1" id="KW-0732">Signal</keyword>
<evidence type="ECO:0008006" key="4">
    <source>
        <dbReference type="Google" id="ProtNLM"/>
    </source>
</evidence>
<evidence type="ECO:0000313" key="3">
    <source>
        <dbReference type="Proteomes" id="UP000484875"/>
    </source>
</evidence>
<reference evidence="2 3" key="1">
    <citation type="submission" date="2019-12" db="EMBL/GenBank/DDBJ databases">
        <title>Novel species isolated from a subtropical stream in China.</title>
        <authorList>
            <person name="Lu H."/>
        </authorList>
    </citation>
    <scope>NUCLEOTIDE SEQUENCE [LARGE SCALE GENOMIC DNA]</scope>
    <source>
        <strain evidence="2 3">FT107W</strain>
    </source>
</reference>
<dbReference type="AlphaFoldDB" id="A0A845HLT2"/>
<feature type="chain" id="PRO_5032691207" description="Glycosyl hydrolase" evidence="1">
    <location>
        <begin position="20"/>
        <end position="295"/>
    </location>
</feature>
<accession>A0A845HLT2</accession>
<evidence type="ECO:0000313" key="2">
    <source>
        <dbReference type="EMBL" id="MYN20302.1"/>
    </source>
</evidence>
<dbReference type="EMBL" id="WWCV01000070">
    <property type="protein sequence ID" value="MYN20302.1"/>
    <property type="molecule type" value="Genomic_DNA"/>
</dbReference>
<name>A0A845HLT2_9BURK</name>
<dbReference type="SUPFAM" id="SSF50939">
    <property type="entry name" value="Sialidases"/>
    <property type="match status" value="1"/>
</dbReference>
<gene>
    <name evidence="2" type="ORF">GTP81_26530</name>
</gene>
<comment type="caution">
    <text evidence="2">The sequence shown here is derived from an EMBL/GenBank/DDBJ whole genome shotgun (WGS) entry which is preliminary data.</text>
</comment>
<dbReference type="InterPro" id="IPR036278">
    <property type="entry name" value="Sialidase_sf"/>
</dbReference>
<dbReference type="RefSeq" id="WP_161092642.1">
    <property type="nucleotide sequence ID" value="NZ_WWCV01000070.1"/>
</dbReference>
<dbReference type="Proteomes" id="UP000484875">
    <property type="component" value="Unassembled WGS sequence"/>
</dbReference>
<keyword evidence="3" id="KW-1185">Reference proteome</keyword>
<proteinExistence type="predicted"/>